<evidence type="ECO:0000256" key="1">
    <source>
        <dbReference type="SAM" id="SignalP"/>
    </source>
</evidence>
<reference evidence="2 3" key="1">
    <citation type="journal article" date="2022" name="Gigascience">
        <title>A chromosome-level genome assembly and annotation of the desert horned lizard, Phrynosoma platyrhinos, provides insight into chromosomal rearrangements among reptiles.</title>
        <authorList>
            <person name="Koochekian N."/>
            <person name="Ascanio A."/>
            <person name="Farleigh K."/>
            <person name="Card D.C."/>
            <person name="Schield D.R."/>
            <person name="Castoe T.A."/>
            <person name="Jezkova T."/>
        </authorList>
    </citation>
    <scope>NUCLEOTIDE SEQUENCE [LARGE SCALE GENOMIC DNA]</scope>
    <source>
        <strain evidence="2">NK-2021</strain>
    </source>
</reference>
<evidence type="ECO:0000313" key="2">
    <source>
        <dbReference type="EMBL" id="KAH0620580.1"/>
    </source>
</evidence>
<sequence>MLLLILKIILHWKYYALSVYNWVELKKFAQQLSRKLHPKVLPRRSLKTG</sequence>
<accession>A0ABQ7STD0</accession>
<comment type="caution">
    <text evidence="2">The sequence shown here is derived from an EMBL/GenBank/DDBJ whole genome shotgun (WGS) entry which is preliminary data.</text>
</comment>
<dbReference type="EMBL" id="JAIPUX010003289">
    <property type="protein sequence ID" value="KAH0620580.1"/>
    <property type="molecule type" value="Genomic_DNA"/>
</dbReference>
<feature type="signal peptide" evidence="1">
    <location>
        <begin position="1"/>
        <end position="18"/>
    </location>
</feature>
<gene>
    <name evidence="2" type="ORF">JD844_021202</name>
</gene>
<organism evidence="2 3">
    <name type="scientific">Phrynosoma platyrhinos</name>
    <name type="common">Desert horned lizard</name>
    <dbReference type="NCBI Taxonomy" id="52577"/>
    <lineage>
        <taxon>Eukaryota</taxon>
        <taxon>Metazoa</taxon>
        <taxon>Chordata</taxon>
        <taxon>Craniata</taxon>
        <taxon>Vertebrata</taxon>
        <taxon>Euteleostomi</taxon>
        <taxon>Lepidosauria</taxon>
        <taxon>Squamata</taxon>
        <taxon>Bifurcata</taxon>
        <taxon>Unidentata</taxon>
        <taxon>Episquamata</taxon>
        <taxon>Toxicofera</taxon>
        <taxon>Iguania</taxon>
        <taxon>Phrynosomatidae</taxon>
        <taxon>Phrynosomatinae</taxon>
        <taxon>Phrynosoma</taxon>
    </lineage>
</organism>
<protein>
    <submittedName>
        <fullName evidence="2">Uncharacterized protein</fullName>
    </submittedName>
</protein>
<name>A0ABQ7STD0_PHRPL</name>
<proteinExistence type="predicted"/>
<dbReference type="Proteomes" id="UP000826234">
    <property type="component" value="Unassembled WGS sequence"/>
</dbReference>
<feature type="chain" id="PRO_5045041897" evidence="1">
    <location>
        <begin position="19"/>
        <end position="49"/>
    </location>
</feature>
<keyword evidence="1" id="KW-0732">Signal</keyword>
<evidence type="ECO:0000313" key="3">
    <source>
        <dbReference type="Proteomes" id="UP000826234"/>
    </source>
</evidence>
<keyword evidence="3" id="KW-1185">Reference proteome</keyword>